<keyword evidence="1" id="KW-0472">Membrane</keyword>
<dbReference type="EMBL" id="QFFZ01000048">
    <property type="protein sequence ID" value="TEB09440.1"/>
    <property type="molecule type" value="Genomic_DNA"/>
</dbReference>
<organism evidence="2 3">
    <name type="scientific">Pelotomaculum propionicicum</name>
    <dbReference type="NCBI Taxonomy" id="258475"/>
    <lineage>
        <taxon>Bacteria</taxon>
        <taxon>Bacillati</taxon>
        <taxon>Bacillota</taxon>
        <taxon>Clostridia</taxon>
        <taxon>Eubacteriales</taxon>
        <taxon>Desulfotomaculaceae</taxon>
        <taxon>Pelotomaculum</taxon>
    </lineage>
</organism>
<keyword evidence="3" id="KW-1185">Reference proteome</keyword>
<accession>A0A4Y7RL22</accession>
<dbReference type="Proteomes" id="UP000297597">
    <property type="component" value="Unassembled WGS sequence"/>
</dbReference>
<keyword evidence="1" id="KW-1133">Transmembrane helix</keyword>
<comment type="caution">
    <text evidence="2">The sequence shown here is derived from an EMBL/GenBank/DDBJ whole genome shotgun (WGS) entry which is preliminary data.</text>
</comment>
<dbReference type="RefSeq" id="WP_134215049.1">
    <property type="nucleotide sequence ID" value="NZ_QFFZ01000048.1"/>
</dbReference>
<dbReference type="Pfam" id="PF18910">
    <property type="entry name" value="DUF5665"/>
    <property type="match status" value="1"/>
</dbReference>
<dbReference type="OrthoDB" id="1634137at2"/>
<keyword evidence="1" id="KW-0812">Transmembrane</keyword>
<dbReference type="AlphaFoldDB" id="A0A4Y7RL22"/>
<evidence type="ECO:0000256" key="1">
    <source>
        <dbReference type="SAM" id="Phobius"/>
    </source>
</evidence>
<name>A0A4Y7RL22_9FIRM</name>
<evidence type="ECO:0000313" key="3">
    <source>
        <dbReference type="Proteomes" id="UP000297597"/>
    </source>
</evidence>
<reference evidence="2 3" key="1">
    <citation type="journal article" date="2018" name="Environ. Microbiol.">
        <title>Novel energy conservation strategies and behaviour of Pelotomaculum schinkii driving syntrophic propionate catabolism.</title>
        <authorList>
            <person name="Hidalgo-Ahumada C.A.P."/>
            <person name="Nobu M.K."/>
            <person name="Narihiro T."/>
            <person name="Tamaki H."/>
            <person name="Liu W.T."/>
            <person name="Kamagata Y."/>
            <person name="Stams A.J.M."/>
            <person name="Imachi H."/>
            <person name="Sousa D.Z."/>
        </authorList>
    </citation>
    <scope>NUCLEOTIDE SEQUENCE [LARGE SCALE GENOMIC DNA]</scope>
    <source>
        <strain evidence="2 3">MGP</strain>
    </source>
</reference>
<sequence length="100" mass="11284">MEDDSQSRLLKSLQERIADLAVKMEKMKMAEYVQLLNHPWRLLYINFIAGLGRGVGIAVGFTILGAIILYFLKHLVLLNLPWIGGFIAEIVQMVQLKIGS</sequence>
<protein>
    <submittedName>
        <fullName evidence="2">Uncharacterized protein</fullName>
    </submittedName>
</protein>
<proteinExistence type="predicted"/>
<evidence type="ECO:0000313" key="2">
    <source>
        <dbReference type="EMBL" id="TEB09440.1"/>
    </source>
</evidence>
<dbReference type="InterPro" id="IPR043723">
    <property type="entry name" value="DUF5665"/>
</dbReference>
<gene>
    <name evidence="2" type="ORF">Pmgp_03150</name>
</gene>
<feature type="transmembrane region" description="Helical" evidence="1">
    <location>
        <begin position="43"/>
        <end position="72"/>
    </location>
</feature>